<protein>
    <submittedName>
        <fullName evidence="1">Uncharacterized protein</fullName>
    </submittedName>
</protein>
<dbReference type="AlphaFoldDB" id="A0A087G352"/>
<accession>A0A087G352</accession>
<dbReference type="Proteomes" id="UP000029120">
    <property type="component" value="Unassembled WGS sequence"/>
</dbReference>
<name>A0A087G352_ARAAL</name>
<evidence type="ECO:0000313" key="1">
    <source>
        <dbReference type="EMBL" id="KFK24304.1"/>
    </source>
</evidence>
<keyword evidence="2" id="KW-1185">Reference proteome</keyword>
<organism evidence="1 2">
    <name type="scientific">Arabis alpina</name>
    <name type="common">Alpine rock-cress</name>
    <dbReference type="NCBI Taxonomy" id="50452"/>
    <lineage>
        <taxon>Eukaryota</taxon>
        <taxon>Viridiplantae</taxon>
        <taxon>Streptophyta</taxon>
        <taxon>Embryophyta</taxon>
        <taxon>Tracheophyta</taxon>
        <taxon>Spermatophyta</taxon>
        <taxon>Magnoliopsida</taxon>
        <taxon>eudicotyledons</taxon>
        <taxon>Gunneridae</taxon>
        <taxon>Pentapetalae</taxon>
        <taxon>rosids</taxon>
        <taxon>malvids</taxon>
        <taxon>Brassicales</taxon>
        <taxon>Brassicaceae</taxon>
        <taxon>Arabideae</taxon>
        <taxon>Arabis</taxon>
    </lineage>
</organism>
<gene>
    <name evidence="1" type="ORF">AALP_AAs75041U000200</name>
</gene>
<dbReference type="EMBL" id="KL970257">
    <property type="protein sequence ID" value="KFK24304.1"/>
    <property type="molecule type" value="Genomic_DNA"/>
</dbReference>
<reference evidence="2" key="1">
    <citation type="journal article" date="2015" name="Nat. Plants">
        <title>Genome expansion of Arabis alpina linked with retrotransposition and reduced symmetric DNA methylation.</title>
        <authorList>
            <person name="Willing E.M."/>
            <person name="Rawat V."/>
            <person name="Mandakova T."/>
            <person name="Maumus F."/>
            <person name="James G.V."/>
            <person name="Nordstroem K.J."/>
            <person name="Becker C."/>
            <person name="Warthmann N."/>
            <person name="Chica C."/>
            <person name="Szarzynska B."/>
            <person name="Zytnicki M."/>
            <person name="Albani M.C."/>
            <person name="Kiefer C."/>
            <person name="Bergonzi S."/>
            <person name="Castaings L."/>
            <person name="Mateos J.L."/>
            <person name="Berns M.C."/>
            <person name="Bujdoso N."/>
            <person name="Piofczyk T."/>
            <person name="de Lorenzo L."/>
            <person name="Barrero-Sicilia C."/>
            <person name="Mateos I."/>
            <person name="Piednoel M."/>
            <person name="Hagmann J."/>
            <person name="Chen-Min-Tao R."/>
            <person name="Iglesias-Fernandez R."/>
            <person name="Schuster S.C."/>
            <person name="Alonso-Blanco C."/>
            <person name="Roudier F."/>
            <person name="Carbonero P."/>
            <person name="Paz-Ares J."/>
            <person name="Davis S.J."/>
            <person name="Pecinka A."/>
            <person name="Quesneville H."/>
            <person name="Colot V."/>
            <person name="Lysak M.A."/>
            <person name="Weigel D."/>
            <person name="Coupland G."/>
            <person name="Schneeberger K."/>
        </authorList>
    </citation>
    <scope>NUCLEOTIDE SEQUENCE [LARGE SCALE GENOMIC DNA]</scope>
    <source>
        <strain evidence="2">cv. Pajares</strain>
    </source>
</reference>
<feature type="non-terminal residue" evidence="1">
    <location>
        <position position="1"/>
    </location>
</feature>
<sequence>NWCLEDKTVLKLALPNKV</sequence>
<proteinExistence type="predicted"/>
<evidence type="ECO:0000313" key="2">
    <source>
        <dbReference type="Proteomes" id="UP000029120"/>
    </source>
</evidence>